<evidence type="ECO:0000313" key="3">
    <source>
        <dbReference type="Proteomes" id="UP001201812"/>
    </source>
</evidence>
<keyword evidence="1" id="KW-1133">Transmembrane helix</keyword>
<reference evidence="2" key="1">
    <citation type="submission" date="2022-01" db="EMBL/GenBank/DDBJ databases">
        <title>Genome Sequence Resource for Two Populations of Ditylenchus destructor, the Migratory Endoparasitic Phytonematode.</title>
        <authorList>
            <person name="Zhang H."/>
            <person name="Lin R."/>
            <person name="Xie B."/>
        </authorList>
    </citation>
    <scope>NUCLEOTIDE SEQUENCE</scope>
    <source>
        <strain evidence="2">BazhouSP</strain>
    </source>
</reference>
<protein>
    <submittedName>
        <fullName evidence="2">Uncharacterized protein</fullName>
    </submittedName>
</protein>
<evidence type="ECO:0000256" key="1">
    <source>
        <dbReference type="SAM" id="Phobius"/>
    </source>
</evidence>
<comment type="caution">
    <text evidence="2">The sequence shown here is derived from an EMBL/GenBank/DDBJ whole genome shotgun (WGS) entry which is preliminary data.</text>
</comment>
<evidence type="ECO:0000313" key="2">
    <source>
        <dbReference type="EMBL" id="KAI1690978.1"/>
    </source>
</evidence>
<accession>A0AAD4MDZ7</accession>
<dbReference type="Proteomes" id="UP001201812">
    <property type="component" value="Unassembled WGS sequence"/>
</dbReference>
<sequence>MTAFHVMAGADHSFTRPAIRKIGIADLVDAPKMGLDDFSEKPSHYVFPCLMYPIAGIALAIWAPTGKLLPLLFPLMSALLARTPGGDRSL</sequence>
<name>A0AAD4MDZ7_9BILA</name>
<keyword evidence="3" id="KW-1185">Reference proteome</keyword>
<keyword evidence="1" id="KW-0812">Transmembrane</keyword>
<keyword evidence="1" id="KW-0472">Membrane</keyword>
<organism evidence="2 3">
    <name type="scientific">Ditylenchus destructor</name>
    <dbReference type="NCBI Taxonomy" id="166010"/>
    <lineage>
        <taxon>Eukaryota</taxon>
        <taxon>Metazoa</taxon>
        <taxon>Ecdysozoa</taxon>
        <taxon>Nematoda</taxon>
        <taxon>Chromadorea</taxon>
        <taxon>Rhabditida</taxon>
        <taxon>Tylenchina</taxon>
        <taxon>Tylenchomorpha</taxon>
        <taxon>Sphaerularioidea</taxon>
        <taxon>Anguinidae</taxon>
        <taxon>Anguininae</taxon>
        <taxon>Ditylenchus</taxon>
    </lineage>
</organism>
<dbReference type="EMBL" id="JAKKPZ010001030">
    <property type="protein sequence ID" value="KAI1690978.1"/>
    <property type="molecule type" value="Genomic_DNA"/>
</dbReference>
<dbReference type="AlphaFoldDB" id="A0AAD4MDZ7"/>
<feature type="transmembrane region" description="Helical" evidence="1">
    <location>
        <begin position="45"/>
        <end position="63"/>
    </location>
</feature>
<gene>
    <name evidence="2" type="ORF">DdX_22189</name>
</gene>
<proteinExistence type="predicted"/>